<keyword evidence="1" id="KW-0863">Zinc-finger</keyword>
<evidence type="ECO:0000313" key="4">
    <source>
        <dbReference type="EMBL" id="CAE8615369.1"/>
    </source>
</evidence>
<evidence type="ECO:0000259" key="3">
    <source>
        <dbReference type="PROSITE" id="PS50103"/>
    </source>
</evidence>
<organism evidence="4 5">
    <name type="scientific">Polarella glacialis</name>
    <name type="common">Dinoflagellate</name>
    <dbReference type="NCBI Taxonomy" id="89957"/>
    <lineage>
        <taxon>Eukaryota</taxon>
        <taxon>Sar</taxon>
        <taxon>Alveolata</taxon>
        <taxon>Dinophyceae</taxon>
        <taxon>Suessiales</taxon>
        <taxon>Suessiaceae</taxon>
        <taxon>Polarella</taxon>
    </lineage>
</organism>
<dbReference type="AlphaFoldDB" id="A0A813FY90"/>
<feature type="region of interest" description="Disordered" evidence="2">
    <location>
        <begin position="19"/>
        <end position="80"/>
    </location>
</feature>
<protein>
    <recommendedName>
        <fullName evidence="3">C3H1-type domain-containing protein</fullName>
    </recommendedName>
</protein>
<comment type="caution">
    <text evidence="4">The sequence shown here is derived from an EMBL/GenBank/DDBJ whole genome shotgun (WGS) entry which is preliminary data.</text>
</comment>
<reference evidence="4" key="1">
    <citation type="submission" date="2021-02" db="EMBL/GenBank/DDBJ databases">
        <authorList>
            <person name="Dougan E. K."/>
            <person name="Rhodes N."/>
            <person name="Thang M."/>
            <person name="Chan C."/>
        </authorList>
    </citation>
    <scope>NUCLEOTIDE SEQUENCE</scope>
</reference>
<sequence>MSLQEDPAQVFCTPTFFKKASPDHWSQSKAGQSEFFEGYPSKASPDLNLELSGSADAPGDHDGGSRMQQQSPSTPFWKPDAVPVPVPVTVREAFEAFHPGIAQVQSSLGSTGHPELCRRPCIYFAAGNCANGSGCGYCHLPHQSRPSHLDRHSRDALQSLSRLEGLMLILPLVRARFENAGLEDKASELLLQLHQSAATCVAASPYINNHNNSSLYNNNNNSITAAAQRKKLANNLRKMSASSIFGMASRFKVDEELPGEAGISLARSLAMLRISLASTQQQPQKEQQQQPQQQQQSASPSANKIHW</sequence>
<dbReference type="EMBL" id="CAJNNV010025617">
    <property type="protein sequence ID" value="CAE8615369.1"/>
    <property type="molecule type" value="Genomic_DNA"/>
</dbReference>
<gene>
    <name evidence="4" type="ORF">PGLA1383_LOCUS33085</name>
</gene>
<evidence type="ECO:0000256" key="2">
    <source>
        <dbReference type="SAM" id="MobiDB-lite"/>
    </source>
</evidence>
<accession>A0A813FY90</accession>
<dbReference type="Proteomes" id="UP000654075">
    <property type="component" value="Unassembled WGS sequence"/>
</dbReference>
<feature type="domain" description="C3H1-type" evidence="3">
    <location>
        <begin position="115"/>
        <end position="142"/>
    </location>
</feature>
<evidence type="ECO:0000256" key="1">
    <source>
        <dbReference type="PROSITE-ProRule" id="PRU00723"/>
    </source>
</evidence>
<evidence type="ECO:0000313" key="5">
    <source>
        <dbReference type="Proteomes" id="UP000654075"/>
    </source>
</evidence>
<keyword evidence="1" id="KW-0479">Metal-binding</keyword>
<dbReference type="GO" id="GO:0008270">
    <property type="term" value="F:zinc ion binding"/>
    <property type="evidence" value="ECO:0007669"/>
    <property type="project" value="UniProtKB-KW"/>
</dbReference>
<keyword evidence="1" id="KW-0862">Zinc</keyword>
<feature type="compositionally biased region" description="Low complexity" evidence="2">
    <location>
        <begin position="280"/>
        <end position="296"/>
    </location>
</feature>
<dbReference type="InterPro" id="IPR000571">
    <property type="entry name" value="Znf_CCCH"/>
</dbReference>
<feature type="region of interest" description="Disordered" evidence="2">
    <location>
        <begin position="278"/>
        <end position="307"/>
    </location>
</feature>
<feature type="zinc finger region" description="C3H1-type" evidence="1">
    <location>
        <begin position="115"/>
        <end position="142"/>
    </location>
</feature>
<proteinExistence type="predicted"/>
<feature type="compositionally biased region" description="Polar residues" evidence="2">
    <location>
        <begin position="297"/>
        <end position="307"/>
    </location>
</feature>
<dbReference type="PROSITE" id="PS50103">
    <property type="entry name" value="ZF_C3H1"/>
    <property type="match status" value="1"/>
</dbReference>
<name>A0A813FY90_POLGL</name>
<keyword evidence="5" id="KW-1185">Reference proteome</keyword>